<name>A0A654KHJ9_TAYEM</name>
<dbReference type="KEGG" id="teq:TEQUI_0997"/>
<protein>
    <submittedName>
        <fullName evidence="1">Uncharacterized protein</fullName>
    </submittedName>
</protein>
<organism evidence="1 2">
    <name type="scientific">Taylorella equigenitalis (strain MCE9)</name>
    <dbReference type="NCBI Taxonomy" id="937774"/>
    <lineage>
        <taxon>Bacteria</taxon>
        <taxon>Pseudomonadati</taxon>
        <taxon>Pseudomonadota</taxon>
        <taxon>Betaproteobacteria</taxon>
        <taxon>Burkholderiales</taxon>
        <taxon>Alcaligenaceae</taxon>
        <taxon>Taylorella</taxon>
    </lineage>
</organism>
<dbReference type="Proteomes" id="UP000007472">
    <property type="component" value="Chromosome"/>
</dbReference>
<proteinExistence type="predicted"/>
<evidence type="ECO:0000313" key="2">
    <source>
        <dbReference type="Proteomes" id="UP000007472"/>
    </source>
</evidence>
<reference evidence="1 2" key="1">
    <citation type="journal article" date="2011" name="J. Bacteriol.">
        <title>Genome sequence of Taylorella equigenitalis MCE9, the causative agent of contagious equine metritis.</title>
        <authorList>
            <person name="Hebert L."/>
            <person name="Moumen B."/>
            <person name="Duquesne F."/>
            <person name="Breuil M.F."/>
            <person name="Laugier C."/>
            <person name="Batto J.M."/>
            <person name="Renault P."/>
            <person name="Petry S."/>
        </authorList>
    </citation>
    <scope>NUCLEOTIDE SEQUENCE [LARGE SCALE GENOMIC DNA]</scope>
    <source>
        <strain evidence="1 2">MCE9</strain>
    </source>
</reference>
<dbReference type="AlphaFoldDB" id="A0A654KHJ9"/>
<sequence length="144" mass="17170">MFWFRNFNRIKNPFQILENELTLLKFELEKYENNSIQRSSLNTAIEEINNSLLRFKRVLYPEEYKSTYEDYSLSKSRDTKGLPIDEIRQAFVSHKVRLKNLQKSRLSLEEKEIINTRIQGITLADTIYRDLRQDAVPSILNSVH</sequence>
<dbReference type="EMBL" id="CP002456">
    <property type="protein sequence ID" value="ADU91927.1"/>
    <property type="molecule type" value="Genomic_DNA"/>
</dbReference>
<accession>A0A654KHJ9</accession>
<evidence type="ECO:0000313" key="1">
    <source>
        <dbReference type="EMBL" id="ADU91927.1"/>
    </source>
</evidence>
<gene>
    <name evidence="1" type="ordered locus">TEQUI_0997</name>
</gene>